<dbReference type="PRINTS" id="PR00032">
    <property type="entry name" value="HTHARAC"/>
</dbReference>
<dbReference type="Proteomes" id="UP000030403">
    <property type="component" value="Unassembled WGS sequence"/>
</dbReference>
<dbReference type="SUPFAM" id="SSF52172">
    <property type="entry name" value="CheY-like"/>
    <property type="match status" value="1"/>
</dbReference>
<keyword evidence="7" id="KW-0804">Transcription</keyword>
<evidence type="ECO:0000313" key="12">
    <source>
        <dbReference type="Proteomes" id="UP000030403"/>
    </source>
</evidence>
<keyword evidence="5" id="KW-0805">Transcription regulation</keyword>
<dbReference type="Gene3D" id="3.40.50.2300">
    <property type="match status" value="1"/>
</dbReference>
<dbReference type="STRING" id="1385511.GCA_000425225_01650"/>
<evidence type="ECO:0000256" key="5">
    <source>
        <dbReference type="ARBA" id="ARBA00023015"/>
    </source>
</evidence>
<comment type="subcellular location">
    <subcellularLocation>
        <location evidence="1">Cytoplasm</location>
    </subcellularLocation>
</comment>
<dbReference type="GO" id="GO:0005737">
    <property type="term" value="C:cytoplasm"/>
    <property type="evidence" value="ECO:0007669"/>
    <property type="project" value="UniProtKB-SubCell"/>
</dbReference>
<protein>
    <submittedName>
        <fullName evidence="11">AraC family transcriptional regulator</fullName>
    </submittedName>
</protein>
<dbReference type="PROSITE" id="PS01124">
    <property type="entry name" value="HTH_ARAC_FAMILY_2"/>
    <property type="match status" value="1"/>
</dbReference>
<organism evidence="11 12">
    <name type="scientific">Pontibacillus marinus BH030004 = DSM 16465</name>
    <dbReference type="NCBI Taxonomy" id="1385511"/>
    <lineage>
        <taxon>Bacteria</taxon>
        <taxon>Bacillati</taxon>
        <taxon>Bacillota</taxon>
        <taxon>Bacilli</taxon>
        <taxon>Bacillales</taxon>
        <taxon>Bacillaceae</taxon>
        <taxon>Pontibacillus</taxon>
    </lineage>
</organism>
<dbReference type="PANTHER" id="PTHR42713:SF3">
    <property type="entry name" value="TRANSCRIPTIONAL REGULATORY PROTEIN HPTR"/>
    <property type="match status" value="1"/>
</dbReference>
<dbReference type="SMART" id="SM00342">
    <property type="entry name" value="HTH_ARAC"/>
    <property type="match status" value="1"/>
</dbReference>
<keyword evidence="4" id="KW-0902">Two-component regulatory system</keyword>
<dbReference type="InterPro" id="IPR011006">
    <property type="entry name" value="CheY-like_superfamily"/>
</dbReference>
<evidence type="ECO:0000256" key="6">
    <source>
        <dbReference type="ARBA" id="ARBA00023125"/>
    </source>
</evidence>
<dbReference type="AlphaFoldDB" id="A0A0A5GEM9"/>
<dbReference type="Pfam" id="PF12833">
    <property type="entry name" value="HTH_18"/>
    <property type="match status" value="1"/>
</dbReference>
<evidence type="ECO:0000256" key="8">
    <source>
        <dbReference type="PROSITE-ProRule" id="PRU00169"/>
    </source>
</evidence>
<sequence length="354" mass="40884">MYSVILVDDEKMIKRSLLALIEGNETGFKVVGEAKDGEEALRLNQQCNPDLIITDIRMPKMNGLKFIKEVKEANKQSKFIIISGYDEFEYAQEAIRYGVVDFLLKPIKPEQFLSSLKKVHQQIVGERNSTNERSECLGVIKSYTEKLVQQLWLLEEEQVIKLIDDYHEKLKDARSETHSLRSMYADFLIYFHSELEKQSNLVKGDIIQASDIPYDEKEIKDSIISMCQNIINQLKTSRNIGHRNSILTTVKYIDEHFSVEDLSLVEVADTIGMSPSYFSMEFKAEMGISFKQYVTKLRMEKAKELLNNPSYKTYEVAYATGYGDYPHFTKTFKKILGVTPSQYRKRIGVVKETN</sequence>
<dbReference type="eggNOG" id="COG4753">
    <property type="taxonomic scope" value="Bacteria"/>
</dbReference>
<comment type="caution">
    <text evidence="11">The sequence shown here is derived from an EMBL/GenBank/DDBJ whole genome shotgun (WGS) entry which is preliminary data.</text>
</comment>
<feature type="domain" description="HTH araC/xylS-type" evidence="9">
    <location>
        <begin position="247"/>
        <end position="346"/>
    </location>
</feature>
<dbReference type="InterPro" id="IPR020449">
    <property type="entry name" value="Tscrpt_reg_AraC-type_HTH"/>
</dbReference>
<dbReference type="GO" id="GO:0043565">
    <property type="term" value="F:sequence-specific DNA binding"/>
    <property type="evidence" value="ECO:0007669"/>
    <property type="project" value="InterPro"/>
</dbReference>
<dbReference type="Gene3D" id="1.10.10.60">
    <property type="entry name" value="Homeodomain-like"/>
    <property type="match status" value="2"/>
</dbReference>
<proteinExistence type="predicted"/>
<name>A0A0A5GEM9_9BACI</name>
<dbReference type="Pfam" id="PF00072">
    <property type="entry name" value="Response_reg"/>
    <property type="match status" value="1"/>
</dbReference>
<dbReference type="SUPFAM" id="SSF46689">
    <property type="entry name" value="Homeodomain-like"/>
    <property type="match status" value="2"/>
</dbReference>
<dbReference type="GO" id="GO:0003700">
    <property type="term" value="F:DNA-binding transcription factor activity"/>
    <property type="evidence" value="ECO:0007669"/>
    <property type="project" value="InterPro"/>
</dbReference>
<dbReference type="InterPro" id="IPR018060">
    <property type="entry name" value="HTH_AraC"/>
</dbReference>
<dbReference type="InterPro" id="IPR001789">
    <property type="entry name" value="Sig_transdc_resp-reg_receiver"/>
</dbReference>
<dbReference type="EMBL" id="AVPF01000007">
    <property type="protein sequence ID" value="KGX90444.1"/>
    <property type="molecule type" value="Genomic_DNA"/>
</dbReference>
<dbReference type="RefSeq" id="WP_027448517.1">
    <property type="nucleotide sequence ID" value="NZ_AVPF01000007.1"/>
</dbReference>
<keyword evidence="2" id="KW-0963">Cytoplasm</keyword>
<evidence type="ECO:0000313" key="11">
    <source>
        <dbReference type="EMBL" id="KGX90444.1"/>
    </source>
</evidence>
<dbReference type="CDD" id="cd17536">
    <property type="entry name" value="REC_YesN-like"/>
    <property type="match status" value="1"/>
</dbReference>
<evidence type="ECO:0000259" key="9">
    <source>
        <dbReference type="PROSITE" id="PS01124"/>
    </source>
</evidence>
<feature type="modified residue" description="4-aspartylphosphate" evidence="8">
    <location>
        <position position="55"/>
    </location>
</feature>
<keyword evidence="6" id="KW-0238">DNA-binding</keyword>
<dbReference type="InterPro" id="IPR051552">
    <property type="entry name" value="HptR"/>
</dbReference>
<dbReference type="PROSITE" id="PS50110">
    <property type="entry name" value="RESPONSE_REGULATORY"/>
    <property type="match status" value="1"/>
</dbReference>
<evidence type="ECO:0000256" key="4">
    <source>
        <dbReference type="ARBA" id="ARBA00023012"/>
    </source>
</evidence>
<evidence type="ECO:0000256" key="3">
    <source>
        <dbReference type="ARBA" id="ARBA00022553"/>
    </source>
</evidence>
<dbReference type="eggNOG" id="COG2207">
    <property type="taxonomic scope" value="Bacteria"/>
</dbReference>
<dbReference type="PANTHER" id="PTHR42713">
    <property type="entry name" value="HISTIDINE KINASE-RELATED"/>
    <property type="match status" value="1"/>
</dbReference>
<dbReference type="GO" id="GO:0000160">
    <property type="term" value="P:phosphorelay signal transduction system"/>
    <property type="evidence" value="ECO:0007669"/>
    <property type="project" value="UniProtKB-KW"/>
</dbReference>
<gene>
    <name evidence="11" type="ORF">N783_16850</name>
</gene>
<evidence type="ECO:0000256" key="2">
    <source>
        <dbReference type="ARBA" id="ARBA00022490"/>
    </source>
</evidence>
<evidence type="ECO:0000259" key="10">
    <source>
        <dbReference type="PROSITE" id="PS50110"/>
    </source>
</evidence>
<keyword evidence="3 8" id="KW-0597">Phosphoprotein</keyword>
<dbReference type="SMART" id="SM00448">
    <property type="entry name" value="REC"/>
    <property type="match status" value="1"/>
</dbReference>
<accession>A0A0A5GEM9</accession>
<dbReference type="InterPro" id="IPR009057">
    <property type="entry name" value="Homeodomain-like_sf"/>
</dbReference>
<keyword evidence="12" id="KW-1185">Reference proteome</keyword>
<feature type="domain" description="Response regulatory" evidence="10">
    <location>
        <begin position="3"/>
        <end position="120"/>
    </location>
</feature>
<evidence type="ECO:0000256" key="1">
    <source>
        <dbReference type="ARBA" id="ARBA00004496"/>
    </source>
</evidence>
<evidence type="ECO:0000256" key="7">
    <source>
        <dbReference type="ARBA" id="ARBA00023163"/>
    </source>
</evidence>
<dbReference type="OrthoDB" id="159632at2"/>
<reference evidence="11 12" key="1">
    <citation type="submission" date="2013-08" db="EMBL/GenBank/DDBJ databases">
        <authorList>
            <person name="Huang J."/>
            <person name="Wang G."/>
        </authorList>
    </citation>
    <scope>NUCLEOTIDE SEQUENCE [LARGE SCALE GENOMIC DNA]</scope>
    <source>
        <strain evidence="11 12">BH030004</strain>
    </source>
</reference>